<protein>
    <submittedName>
        <fullName evidence="1">Uncharacterized protein</fullName>
    </submittedName>
</protein>
<name>A0ACB0Y9K7_MELEN</name>
<evidence type="ECO:0000313" key="1">
    <source>
        <dbReference type="EMBL" id="CAK5036138.1"/>
    </source>
</evidence>
<accession>A0ACB0Y9K7</accession>
<gene>
    <name evidence="1" type="ORF">MENTE1834_LOCUS8933</name>
</gene>
<comment type="caution">
    <text evidence="1">The sequence shown here is derived from an EMBL/GenBank/DDBJ whole genome shotgun (WGS) entry which is preliminary data.</text>
</comment>
<dbReference type="EMBL" id="CAVMJV010000008">
    <property type="protein sequence ID" value="CAK5036138.1"/>
    <property type="molecule type" value="Genomic_DNA"/>
</dbReference>
<keyword evidence="2" id="KW-1185">Reference proteome</keyword>
<reference evidence="1" key="1">
    <citation type="submission" date="2023-11" db="EMBL/GenBank/DDBJ databases">
        <authorList>
            <person name="Poullet M."/>
        </authorList>
    </citation>
    <scope>NUCLEOTIDE SEQUENCE</scope>
    <source>
        <strain evidence="1">E1834</strain>
    </source>
</reference>
<organism evidence="1 2">
    <name type="scientific">Meloidogyne enterolobii</name>
    <name type="common">Root-knot nematode worm</name>
    <name type="synonym">Meloidogyne mayaguensis</name>
    <dbReference type="NCBI Taxonomy" id="390850"/>
    <lineage>
        <taxon>Eukaryota</taxon>
        <taxon>Metazoa</taxon>
        <taxon>Ecdysozoa</taxon>
        <taxon>Nematoda</taxon>
        <taxon>Chromadorea</taxon>
        <taxon>Rhabditida</taxon>
        <taxon>Tylenchina</taxon>
        <taxon>Tylenchomorpha</taxon>
        <taxon>Tylenchoidea</taxon>
        <taxon>Meloidogynidae</taxon>
        <taxon>Meloidogyninae</taxon>
        <taxon>Meloidogyne</taxon>
    </lineage>
</organism>
<evidence type="ECO:0000313" key="2">
    <source>
        <dbReference type="Proteomes" id="UP001497535"/>
    </source>
</evidence>
<sequence length="120" mass="14362">MQSLPTEVQLDVLKCLNFDQLISFKQTNFYFWELINRYEEELARIEFISLSIVYFDSVELDSSKFIPLKSGIFEFTLNDQLKKKWQTAIDESIPLYLHDFAYDTKYVVCLDKKRLRQISL</sequence>
<proteinExistence type="predicted"/>
<dbReference type="Proteomes" id="UP001497535">
    <property type="component" value="Unassembled WGS sequence"/>
</dbReference>